<protein>
    <submittedName>
        <fullName evidence="1">Uncharacterized protein</fullName>
    </submittedName>
</protein>
<dbReference type="EMBL" id="KB030531">
    <property type="protein sequence ID" value="ELK15704.1"/>
    <property type="molecule type" value="Genomic_DNA"/>
</dbReference>
<dbReference type="AlphaFoldDB" id="L5KW65"/>
<name>L5KW65_PTEAL</name>
<gene>
    <name evidence="1" type="ORF">PAL_GLEAN10008564</name>
</gene>
<organism evidence="1 2">
    <name type="scientific">Pteropus alecto</name>
    <name type="common">Black flying fox</name>
    <dbReference type="NCBI Taxonomy" id="9402"/>
    <lineage>
        <taxon>Eukaryota</taxon>
        <taxon>Metazoa</taxon>
        <taxon>Chordata</taxon>
        <taxon>Craniata</taxon>
        <taxon>Vertebrata</taxon>
        <taxon>Euteleostomi</taxon>
        <taxon>Mammalia</taxon>
        <taxon>Eutheria</taxon>
        <taxon>Laurasiatheria</taxon>
        <taxon>Chiroptera</taxon>
        <taxon>Yinpterochiroptera</taxon>
        <taxon>Pteropodoidea</taxon>
        <taxon>Pteropodidae</taxon>
        <taxon>Pteropodinae</taxon>
        <taxon>Pteropus</taxon>
    </lineage>
</organism>
<evidence type="ECO:0000313" key="1">
    <source>
        <dbReference type="EMBL" id="ELK15704.1"/>
    </source>
</evidence>
<dbReference type="InParanoid" id="L5KW65"/>
<accession>L5KW65</accession>
<reference evidence="2" key="1">
    <citation type="journal article" date="2013" name="Science">
        <title>Comparative analysis of bat genomes provides insight into the evolution of flight and immunity.</title>
        <authorList>
            <person name="Zhang G."/>
            <person name="Cowled C."/>
            <person name="Shi Z."/>
            <person name="Huang Z."/>
            <person name="Bishop-Lilly K.A."/>
            <person name="Fang X."/>
            <person name="Wynne J.W."/>
            <person name="Xiong Z."/>
            <person name="Baker M.L."/>
            <person name="Zhao W."/>
            <person name="Tachedjian M."/>
            <person name="Zhu Y."/>
            <person name="Zhou P."/>
            <person name="Jiang X."/>
            <person name="Ng J."/>
            <person name="Yang L."/>
            <person name="Wu L."/>
            <person name="Xiao J."/>
            <person name="Feng Y."/>
            <person name="Chen Y."/>
            <person name="Sun X."/>
            <person name="Zhang Y."/>
            <person name="Marsh G.A."/>
            <person name="Crameri G."/>
            <person name="Broder C.C."/>
            <person name="Frey K.G."/>
            <person name="Wang L.F."/>
            <person name="Wang J."/>
        </authorList>
    </citation>
    <scope>NUCLEOTIDE SEQUENCE [LARGE SCALE GENOMIC DNA]</scope>
</reference>
<evidence type="ECO:0000313" key="2">
    <source>
        <dbReference type="Proteomes" id="UP000010552"/>
    </source>
</evidence>
<proteinExistence type="predicted"/>
<sequence>MKKQFNRMRQLANQTVGSIASWKQVFALNVLEATEPQSLSEESSSVPSSGLLRGPGQVLGLVGLAELNLPPAVFVLGLCLYEVLDLFPGWVC</sequence>
<keyword evidence="2" id="KW-1185">Reference proteome</keyword>
<dbReference type="Proteomes" id="UP000010552">
    <property type="component" value="Unassembled WGS sequence"/>
</dbReference>